<protein>
    <submittedName>
        <fullName evidence="3">Uncharacterized protein</fullName>
    </submittedName>
</protein>
<keyword evidence="1" id="KW-0472">Membrane</keyword>
<dbReference type="EMBL" id="JAAHCF010000130">
    <property type="protein sequence ID" value="KAK8147720.1"/>
    <property type="molecule type" value="Genomic_DNA"/>
</dbReference>
<feature type="chain" id="PRO_5043553185" evidence="2">
    <location>
        <begin position="29"/>
        <end position="133"/>
    </location>
</feature>
<dbReference type="Proteomes" id="UP001397290">
    <property type="component" value="Unassembled WGS sequence"/>
</dbReference>
<evidence type="ECO:0000313" key="4">
    <source>
        <dbReference type="Proteomes" id="UP001397290"/>
    </source>
</evidence>
<proteinExistence type="predicted"/>
<feature type="transmembrane region" description="Helical" evidence="1">
    <location>
        <begin position="60"/>
        <end position="82"/>
    </location>
</feature>
<keyword evidence="1" id="KW-0812">Transmembrane</keyword>
<keyword evidence="1" id="KW-1133">Transmembrane helix</keyword>
<dbReference type="InterPro" id="IPR058068">
    <property type="entry name" value="LIC_13387-like"/>
</dbReference>
<feature type="transmembrane region" description="Helical" evidence="1">
    <location>
        <begin position="89"/>
        <end position="106"/>
    </location>
</feature>
<evidence type="ECO:0000256" key="2">
    <source>
        <dbReference type="SAM" id="SignalP"/>
    </source>
</evidence>
<dbReference type="AlphaFoldDB" id="A0AAW0S0D1"/>
<evidence type="ECO:0000313" key="3">
    <source>
        <dbReference type="EMBL" id="KAK8147720.1"/>
    </source>
</evidence>
<gene>
    <name evidence="3" type="ORF">G3M48_001143</name>
</gene>
<feature type="signal peptide" evidence="2">
    <location>
        <begin position="1"/>
        <end position="28"/>
    </location>
</feature>
<dbReference type="NCBIfam" id="NF047765">
    <property type="entry name" value="LIC_13387_fam"/>
    <property type="match status" value="1"/>
</dbReference>
<comment type="caution">
    <text evidence="3">The sequence shown here is derived from an EMBL/GenBank/DDBJ whole genome shotgun (WGS) entry which is preliminary data.</text>
</comment>
<accession>A0AAW0S0D1</accession>
<keyword evidence="4" id="KW-1185">Reference proteome</keyword>
<keyword evidence="2" id="KW-0732">Signal</keyword>
<name>A0AAW0S0D1_9HYPO</name>
<reference evidence="3 4" key="1">
    <citation type="submission" date="2020-02" db="EMBL/GenBank/DDBJ databases">
        <title>Comparative genomics of the hypocrealean fungal genus Beauvera.</title>
        <authorList>
            <person name="Showalter D.N."/>
            <person name="Bushley K.E."/>
            <person name="Rehner S.A."/>
        </authorList>
    </citation>
    <scope>NUCLEOTIDE SEQUENCE [LARGE SCALE GENOMIC DNA]</scope>
    <source>
        <strain evidence="3 4">ARSEF4384</strain>
    </source>
</reference>
<evidence type="ECO:0000256" key="1">
    <source>
        <dbReference type="SAM" id="Phobius"/>
    </source>
</evidence>
<sequence length="133" mass="14363">MPAITPYRVAAGLLAVVFTGHTIGAVLTEPSVGLDGDVVFASMKAVSFNFYGSTRTWHGFYLAFSITQSLWLAFTAFITWQLDRVPDAAWPHVAAIGWALVGVNAAQAVLCWMYFFIAPSLFSTAATALLLVE</sequence>
<organism evidence="3 4">
    <name type="scientific">Beauveria asiatica</name>
    <dbReference type="NCBI Taxonomy" id="1069075"/>
    <lineage>
        <taxon>Eukaryota</taxon>
        <taxon>Fungi</taxon>
        <taxon>Dikarya</taxon>
        <taxon>Ascomycota</taxon>
        <taxon>Pezizomycotina</taxon>
        <taxon>Sordariomycetes</taxon>
        <taxon>Hypocreomycetidae</taxon>
        <taxon>Hypocreales</taxon>
        <taxon>Cordycipitaceae</taxon>
        <taxon>Beauveria</taxon>
    </lineage>
</organism>